<sequence length="93" mass="10308">MTEPGKKELLTLLARYSPESTEHRAARIALERLQPLVLMYGIADRGGSAFLDGEGCVAAEASALKKKVRALNEQFHTREFRVVPLCIAKKVKI</sequence>
<dbReference type="AlphaFoldDB" id="A0A4R6E1C5"/>
<dbReference type="Proteomes" id="UP000295530">
    <property type="component" value="Unassembled WGS sequence"/>
</dbReference>
<evidence type="ECO:0000313" key="1">
    <source>
        <dbReference type="EMBL" id="TDN51511.1"/>
    </source>
</evidence>
<comment type="caution">
    <text evidence="1">The sequence shown here is derived from an EMBL/GenBank/DDBJ whole genome shotgun (WGS) entry which is preliminary data.</text>
</comment>
<reference evidence="1 2" key="1">
    <citation type="submission" date="2019-03" db="EMBL/GenBank/DDBJ databases">
        <title>Genomic analyses of the natural microbiome of Caenorhabditis elegans.</title>
        <authorList>
            <person name="Samuel B."/>
        </authorList>
    </citation>
    <scope>NUCLEOTIDE SEQUENCE [LARGE SCALE GENOMIC DNA]</scope>
    <source>
        <strain evidence="1 2">BIGb0156</strain>
    </source>
</reference>
<organism evidence="1 2">
    <name type="scientific">Scandinavium goeteborgense</name>
    <dbReference type="NCBI Taxonomy" id="1851514"/>
    <lineage>
        <taxon>Bacteria</taxon>
        <taxon>Pseudomonadati</taxon>
        <taxon>Pseudomonadota</taxon>
        <taxon>Gammaproteobacteria</taxon>
        <taxon>Enterobacterales</taxon>
        <taxon>Enterobacteriaceae</taxon>
        <taxon>Scandinavium</taxon>
    </lineage>
</organism>
<gene>
    <name evidence="1" type="ORF">EC847_11840</name>
</gene>
<dbReference type="OrthoDB" id="9909640at2"/>
<evidence type="ECO:0000313" key="2">
    <source>
        <dbReference type="Proteomes" id="UP000295530"/>
    </source>
</evidence>
<accession>A0A4R6E1C5</accession>
<proteinExistence type="predicted"/>
<protein>
    <submittedName>
        <fullName evidence="1">Uncharacterized protein</fullName>
    </submittedName>
</protein>
<dbReference type="EMBL" id="SNVX01000018">
    <property type="protein sequence ID" value="TDN51511.1"/>
    <property type="molecule type" value="Genomic_DNA"/>
</dbReference>
<name>A0A4R6E1C5_SCAGO</name>
<dbReference type="RefSeq" id="WP_133462108.1">
    <property type="nucleotide sequence ID" value="NZ_SNVX01000018.1"/>
</dbReference>
<keyword evidence="2" id="KW-1185">Reference proteome</keyword>